<evidence type="ECO:0000313" key="2">
    <source>
        <dbReference type="EMBL" id="MQM11660.1"/>
    </source>
</evidence>
<accession>A0A843X5L4</accession>
<name>A0A843X5L4_COLES</name>
<keyword evidence="3" id="KW-1185">Reference proteome</keyword>
<evidence type="ECO:0000256" key="1">
    <source>
        <dbReference type="SAM" id="MobiDB-lite"/>
    </source>
</evidence>
<dbReference type="EMBL" id="NMUH01005052">
    <property type="protein sequence ID" value="MQM11660.1"/>
    <property type="molecule type" value="Genomic_DNA"/>
</dbReference>
<proteinExistence type="predicted"/>
<evidence type="ECO:0000313" key="3">
    <source>
        <dbReference type="Proteomes" id="UP000652761"/>
    </source>
</evidence>
<protein>
    <submittedName>
        <fullName evidence="2">Uncharacterized protein</fullName>
    </submittedName>
</protein>
<organism evidence="2 3">
    <name type="scientific">Colocasia esculenta</name>
    <name type="common">Wild taro</name>
    <name type="synonym">Arum esculentum</name>
    <dbReference type="NCBI Taxonomy" id="4460"/>
    <lineage>
        <taxon>Eukaryota</taxon>
        <taxon>Viridiplantae</taxon>
        <taxon>Streptophyta</taxon>
        <taxon>Embryophyta</taxon>
        <taxon>Tracheophyta</taxon>
        <taxon>Spermatophyta</taxon>
        <taxon>Magnoliopsida</taxon>
        <taxon>Liliopsida</taxon>
        <taxon>Araceae</taxon>
        <taxon>Aroideae</taxon>
        <taxon>Colocasieae</taxon>
        <taxon>Colocasia</taxon>
    </lineage>
</organism>
<gene>
    <name evidence="2" type="ORF">Taro_044567</name>
</gene>
<sequence length="109" mass="11247">MLVFSSSPPVSGAVARMGIPGSSSAANAVAVAAAAPRFLCFRFGVRRCPCGIYSLKARATAELAEGRELKDRAEGLRGVAAPSSYAGTGKETGHSRSFLNARTEEGKIS</sequence>
<reference evidence="2" key="1">
    <citation type="submission" date="2017-07" db="EMBL/GenBank/DDBJ databases">
        <title>Taro Niue Genome Assembly and Annotation.</title>
        <authorList>
            <person name="Atibalentja N."/>
            <person name="Keating K."/>
            <person name="Fields C.J."/>
        </authorList>
    </citation>
    <scope>NUCLEOTIDE SEQUENCE</scope>
    <source>
        <strain evidence="2">Niue_2</strain>
        <tissue evidence="2">Leaf</tissue>
    </source>
</reference>
<dbReference type="AlphaFoldDB" id="A0A843X5L4"/>
<comment type="caution">
    <text evidence="2">The sequence shown here is derived from an EMBL/GenBank/DDBJ whole genome shotgun (WGS) entry which is preliminary data.</text>
</comment>
<feature type="region of interest" description="Disordered" evidence="1">
    <location>
        <begin position="80"/>
        <end position="109"/>
    </location>
</feature>
<dbReference type="Proteomes" id="UP000652761">
    <property type="component" value="Unassembled WGS sequence"/>
</dbReference>